<dbReference type="InterPro" id="IPR017850">
    <property type="entry name" value="Alkaline_phosphatase_core_sf"/>
</dbReference>
<evidence type="ECO:0000256" key="5">
    <source>
        <dbReference type="ARBA" id="ARBA00022801"/>
    </source>
</evidence>
<feature type="domain" description="Sulfatase N-terminal" evidence="9">
    <location>
        <begin position="44"/>
        <end position="385"/>
    </location>
</feature>
<gene>
    <name evidence="10" type="ORF">FYK55_13535</name>
</gene>
<accession>A0A5M6D7U5</accession>
<evidence type="ECO:0000313" key="10">
    <source>
        <dbReference type="EMBL" id="KAA5542560.1"/>
    </source>
</evidence>
<comment type="cofactor">
    <cofactor evidence="1">
        <name>Ca(2+)</name>
        <dbReference type="ChEBI" id="CHEBI:29108"/>
    </cofactor>
</comment>
<organism evidence="10 11">
    <name type="scientific">Roseiconus nitratireducens</name>
    <dbReference type="NCBI Taxonomy" id="2605748"/>
    <lineage>
        <taxon>Bacteria</taxon>
        <taxon>Pseudomonadati</taxon>
        <taxon>Planctomycetota</taxon>
        <taxon>Planctomycetia</taxon>
        <taxon>Pirellulales</taxon>
        <taxon>Pirellulaceae</taxon>
        <taxon>Roseiconus</taxon>
    </lineage>
</organism>
<feature type="chain" id="PRO_5024418879" evidence="8">
    <location>
        <begin position="23"/>
        <end position="482"/>
    </location>
</feature>
<dbReference type="PANTHER" id="PTHR45953:SF1">
    <property type="entry name" value="IDURONATE 2-SULFATASE"/>
    <property type="match status" value="1"/>
</dbReference>
<evidence type="ECO:0000256" key="3">
    <source>
        <dbReference type="ARBA" id="ARBA00022723"/>
    </source>
</evidence>
<protein>
    <submittedName>
        <fullName evidence="10">Sulfatase</fullName>
    </submittedName>
</protein>
<keyword evidence="5" id="KW-0378">Hydrolase</keyword>
<dbReference type="AlphaFoldDB" id="A0A5M6D7U5"/>
<dbReference type="GO" id="GO:0004423">
    <property type="term" value="F:iduronate-2-sulfatase activity"/>
    <property type="evidence" value="ECO:0007669"/>
    <property type="project" value="InterPro"/>
</dbReference>
<dbReference type="RefSeq" id="WP_150076974.1">
    <property type="nucleotide sequence ID" value="NZ_VWOX01000007.1"/>
</dbReference>
<evidence type="ECO:0000313" key="11">
    <source>
        <dbReference type="Proteomes" id="UP000324479"/>
    </source>
</evidence>
<keyword evidence="3" id="KW-0479">Metal-binding</keyword>
<reference evidence="10 11" key="1">
    <citation type="submission" date="2019-08" db="EMBL/GenBank/DDBJ databases">
        <authorList>
            <person name="Dhanesh K."/>
            <person name="Kumar G."/>
            <person name="Sasikala C."/>
            <person name="Venkata Ramana C."/>
        </authorList>
    </citation>
    <scope>NUCLEOTIDE SEQUENCE [LARGE SCALE GENOMIC DNA]</scope>
    <source>
        <strain evidence="10 11">JC645</strain>
    </source>
</reference>
<feature type="signal peptide" evidence="8">
    <location>
        <begin position="1"/>
        <end position="22"/>
    </location>
</feature>
<dbReference type="GO" id="GO:0046872">
    <property type="term" value="F:metal ion binding"/>
    <property type="evidence" value="ECO:0007669"/>
    <property type="project" value="UniProtKB-KW"/>
</dbReference>
<feature type="region of interest" description="Disordered" evidence="7">
    <location>
        <begin position="257"/>
        <end position="285"/>
    </location>
</feature>
<dbReference type="Pfam" id="PF00884">
    <property type="entry name" value="Sulfatase"/>
    <property type="match status" value="1"/>
</dbReference>
<evidence type="ECO:0000256" key="6">
    <source>
        <dbReference type="ARBA" id="ARBA00022837"/>
    </source>
</evidence>
<keyword evidence="11" id="KW-1185">Reference proteome</keyword>
<dbReference type="Gene3D" id="3.40.720.10">
    <property type="entry name" value="Alkaline Phosphatase, subunit A"/>
    <property type="match status" value="1"/>
</dbReference>
<evidence type="ECO:0000256" key="7">
    <source>
        <dbReference type="SAM" id="MobiDB-lite"/>
    </source>
</evidence>
<dbReference type="EMBL" id="VWOX01000007">
    <property type="protein sequence ID" value="KAA5542560.1"/>
    <property type="molecule type" value="Genomic_DNA"/>
</dbReference>
<dbReference type="GO" id="GO:0005737">
    <property type="term" value="C:cytoplasm"/>
    <property type="evidence" value="ECO:0007669"/>
    <property type="project" value="TreeGrafter"/>
</dbReference>
<comment type="similarity">
    <text evidence="2">Belongs to the sulfatase family.</text>
</comment>
<dbReference type="PANTHER" id="PTHR45953">
    <property type="entry name" value="IDURONATE 2-SULFATASE"/>
    <property type="match status" value="1"/>
</dbReference>
<dbReference type="CDD" id="cd16030">
    <property type="entry name" value="iduronate-2-sulfatase"/>
    <property type="match status" value="1"/>
</dbReference>
<evidence type="ECO:0000256" key="1">
    <source>
        <dbReference type="ARBA" id="ARBA00001913"/>
    </source>
</evidence>
<evidence type="ECO:0000256" key="4">
    <source>
        <dbReference type="ARBA" id="ARBA00022729"/>
    </source>
</evidence>
<comment type="caution">
    <text evidence="10">The sequence shown here is derived from an EMBL/GenBank/DDBJ whole genome shotgun (WGS) entry which is preliminary data.</text>
</comment>
<evidence type="ECO:0000259" key="9">
    <source>
        <dbReference type="Pfam" id="PF00884"/>
    </source>
</evidence>
<keyword evidence="6" id="KW-0106">Calcium</keyword>
<dbReference type="SUPFAM" id="SSF53649">
    <property type="entry name" value="Alkaline phosphatase-like"/>
    <property type="match status" value="1"/>
</dbReference>
<name>A0A5M6D7U5_9BACT</name>
<evidence type="ECO:0000256" key="8">
    <source>
        <dbReference type="SAM" id="SignalP"/>
    </source>
</evidence>
<evidence type="ECO:0000256" key="2">
    <source>
        <dbReference type="ARBA" id="ARBA00008779"/>
    </source>
</evidence>
<dbReference type="InterPro" id="IPR000917">
    <property type="entry name" value="Sulfatase_N"/>
</dbReference>
<keyword evidence="4 8" id="KW-0732">Signal</keyword>
<dbReference type="Proteomes" id="UP000324479">
    <property type="component" value="Unassembled WGS sequence"/>
</dbReference>
<dbReference type="InterPro" id="IPR035874">
    <property type="entry name" value="IDS"/>
</dbReference>
<sequence length="482" mass="53834">MTIRLARLWLFCLLMNVFVAGAVVAAAAGDSSRSDDQPSAAAAKNVLMIVADDLKACVLGCYGDPICRTPNIDALARRGTVFQRAYCQGTWCRPSRISFMFGRYRDQGNRTLGEHLQTHGLYTARVGKIFHMRVPGDIIAGTDGPDHPECWTERFNAPGLEAHTPGEYSCLNLNVVTRSLVDRQSTRMPHRMFVAVKSDGDGSRQPDFKAASKAIELLQAPREGPFFLAVGLVRPHYPMVAPEAFFDRYPVDQIEMPRNADDAGDDIPRAGWAGTRNNNNPIGKYPENQRRMWSAYYASVSFMDQQVGRILAALEASPHANNTSVIFTSDHGYHLGEHGYWQKSNLHEEVIRVPLVISAPGMQAGRTESIAELVDLYPTICDLTGTPTPKETQGVSLLPILRDSDAKVKSEALSFHNGHSLRTDRWHYIRYQNQTRELYDMRADPQETRNLAQDSEYAETLRTLDQTLEGKLAHLSGRNTQR</sequence>
<proteinExistence type="inferred from homology"/>